<dbReference type="CDD" id="cd17546">
    <property type="entry name" value="REC_hyHK_CKI1_RcsC-like"/>
    <property type="match status" value="1"/>
</dbReference>
<evidence type="ECO:0000256" key="8">
    <source>
        <dbReference type="ARBA" id="ARBA00022741"/>
    </source>
</evidence>
<dbReference type="GO" id="GO:0005524">
    <property type="term" value="F:ATP binding"/>
    <property type="evidence" value="ECO:0007669"/>
    <property type="project" value="UniProtKB-KW"/>
</dbReference>
<feature type="transmembrane region" description="Helical" evidence="16">
    <location>
        <begin position="318"/>
        <end position="337"/>
    </location>
</feature>
<evidence type="ECO:0000259" key="17">
    <source>
        <dbReference type="PROSITE" id="PS50109"/>
    </source>
</evidence>
<dbReference type="InterPro" id="IPR001789">
    <property type="entry name" value="Sig_transdc_resp-reg_receiver"/>
</dbReference>
<dbReference type="InterPro" id="IPR004358">
    <property type="entry name" value="Sig_transdc_His_kin-like_C"/>
</dbReference>
<dbReference type="SUPFAM" id="SSF55874">
    <property type="entry name" value="ATPase domain of HSP90 chaperone/DNA topoisomerase II/histidine kinase"/>
    <property type="match status" value="1"/>
</dbReference>
<evidence type="ECO:0000256" key="10">
    <source>
        <dbReference type="ARBA" id="ARBA00022840"/>
    </source>
</evidence>
<dbReference type="SMART" id="SM00091">
    <property type="entry name" value="PAS"/>
    <property type="match status" value="1"/>
</dbReference>
<dbReference type="Pfam" id="PF08448">
    <property type="entry name" value="PAS_4"/>
    <property type="match status" value="1"/>
</dbReference>
<dbReference type="SMART" id="SM00448">
    <property type="entry name" value="REC"/>
    <property type="match status" value="1"/>
</dbReference>
<evidence type="ECO:0000256" key="11">
    <source>
        <dbReference type="ARBA" id="ARBA00022989"/>
    </source>
</evidence>
<evidence type="ECO:0000256" key="14">
    <source>
        <dbReference type="PROSITE-ProRule" id="PRU00169"/>
    </source>
</evidence>
<organism evidence="21 22">
    <name type="scientific">Marisediminitalea aggregata</name>
    <dbReference type="NCBI Taxonomy" id="634436"/>
    <lineage>
        <taxon>Bacteria</taxon>
        <taxon>Pseudomonadati</taxon>
        <taxon>Pseudomonadota</taxon>
        <taxon>Gammaproteobacteria</taxon>
        <taxon>Alteromonadales</taxon>
        <taxon>Alteromonadaceae</taxon>
        <taxon>Marisediminitalea</taxon>
    </lineage>
</organism>
<dbReference type="InterPro" id="IPR036641">
    <property type="entry name" value="HPT_dom_sf"/>
</dbReference>
<dbReference type="SUPFAM" id="SSF103190">
    <property type="entry name" value="Sensory domain-like"/>
    <property type="match status" value="1"/>
</dbReference>
<dbReference type="InterPro" id="IPR048760">
    <property type="entry name" value="VP0354-like_sensor_dom"/>
</dbReference>
<keyword evidence="11 16" id="KW-1133">Transmembrane helix</keyword>
<evidence type="ECO:0000256" key="6">
    <source>
        <dbReference type="ARBA" id="ARBA00022679"/>
    </source>
</evidence>
<comment type="catalytic activity">
    <reaction evidence="1">
        <text>ATP + protein L-histidine = ADP + protein N-phospho-L-histidine.</text>
        <dbReference type="EC" id="2.7.13.3"/>
    </reaction>
</comment>
<dbReference type="EMBL" id="FQWD01000002">
    <property type="protein sequence ID" value="SHG22835.1"/>
    <property type="molecule type" value="Genomic_DNA"/>
</dbReference>
<dbReference type="RefSeq" id="WP_139241529.1">
    <property type="nucleotide sequence ID" value="NZ_FQWD01000002.1"/>
</dbReference>
<keyword evidence="15" id="KW-0175">Coiled coil</keyword>
<dbReference type="PROSITE" id="PS50109">
    <property type="entry name" value="HIS_KIN"/>
    <property type="match status" value="1"/>
</dbReference>
<dbReference type="PROSITE" id="PS50894">
    <property type="entry name" value="HPT"/>
    <property type="match status" value="1"/>
</dbReference>
<keyword evidence="5 14" id="KW-0597">Phosphoprotein</keyword>
<dbReference type="InterPro" id="IPR036097">
    <property type="entry name" value="HisK_dim/P_sf"/>
</dbReference>
<protein>
    <recommendedName>
        <fullName evidence="3">histidine kinase</fullName>
        <ecNumber evidence="3">2.7.13.3</ecNumber>
    </recommendedName>
</protein>
<keyword evidence="22" id="KW-1185">Reference proteome</keyword>
<dbReference type="SUPFAM" id="SSF47226">
    <property type="entry name" value="Histidine-containing phosphotransfer domain, HPT domain"/>
    <property type="match status" value="1"/>
</dbReference>
<comment type="subcellular location">
    <subcellularLocation>
        <location evidence="2">Cell membrane</location>
        <topology evidence="2">Multi-pass membrane protein</topology>
    </subcellularLocation>
</comment>
<evidence type="ECO:0000313" key="21">
    <source>
        <dbReference type="EMBL" id="SHG22835.1"/>
    </source>
</evidence>
<feature type="modified residue" description="4-aspartylphosphate" evidence="14">
    <location>
        <position position="939"/>
    </location>
</feature>
<dbReference type="Gene3D" id="3.30.450.20">
    <property type="entry name" value="PAS domain"/>
    <property type="match status" value="2"/>
</dbReference>
<dbReference type="FunFam" id="3.30.565.10:FF:000010">
    <property type="entry name" value="Sensor histidine kinase RcsC"/>
    <property type="match status" value="1"/>
</dbReference>
<dbReference type="CDD" id="cd00130">
    <property type="entry name" value="PAS"/>
    <property type="match status" value="1"/>
</dbReference>
<dbReference type="Gene3D" id="1.20.120.160">
    <property type="entry name" value="HPT domain"/>
    <property type="match status" value="1"/>
</dbReference>
<evidence type="ECO:0000313" key="22">
    <source>
        <dbReference type="Proteomes" id="UP000184520"/>
    </source>
</evidence>
<dbReference type="STRING" id="634436.SAMN05216361_1759"/>
<keyword evidence="10" id="KW-0067">ATP-binding</keyword>
<feature type="domain" description="Response regulatory" evidence="18">
    <location>
        <begin position="885"/>
        <end position="1009"/>
    </location>
</feature>
<accession>A0A1M5I3E5</accession>
<dbReference type="SMART" id="SM00387">
    <property type="entry name" value="HATPase_c"/>
    <property type="match status" value="1"/>
</dbReference>
<evidence type="ECO:0000259" key="20">
    <source>
        <dbReference type="PROSITE" id="PS50894"/>
    </source>
</evidence>
<dbReference type="InterPro" id="IPR003594">
    <property type="entry name" value="HATPase_dom"/>
</dbReference>
<evidence type="ECO:0000256" key="12">
    <source>
        <dbReference type="ARBA" id="ARBA00023012"/>
    </source>
</evidence>
<dbReference type="Gene3D" id="3.30.565.10">
    <property type="entry name" value="Histidine kinase-like ATPase, C-terminal domain"/>
    <property type="match status" value="1"/>
</dbReference>
<keyword evidence="16" id="KW-0472">Membrane</keyword>
<evidence type="ECO:0000259" key="18">
    <source>
        <dbReference type="PROSITE" id="PS50110"/>
    </source>
</evidence>
<evidence type="ECO:0000256" key="4">
    <source>
        <dbReference type="ARBA" id="ARBA00022475"/>
    </source>
</evidence>
<name>A0A1M5I3E5_9ALTE</name>
<evidence type="ECO:0000256" key="13">
    <source>
        <dbReference type="PROSITE-ProRule" id="PRU00110"/>
    </source>
</evidence>
<dbReference type="Pfam" id="PF21623">
    <property type="entry name" value="HK_sensor_dom_bact"/>
    <property type="match status" value="1"/>
</dbReference>
<feature type="coiled-coil region" evidence="15">
    <location>
        <begin position="463"/>
        <end position="494"/>
    </location>
</feature>
<dbReference type="Gene3D" id="1.10.287.130">
    <property type="match status" value="1"/>
</dbReference>
<dbReference type="SUPFAM" id="SSF55785">
    <property type="entry name" value="PYP-like sensor domain (PAS domain)"/>
    <property type="match status" value="1"/>
</dbReference>
<evidence type="ECO:0000256" key="3">
    <source>
        <dbReference type="ARBA" id="ARBA00012438"/>
    </source>
</evidence>
<dbReference type="PANTHER" id="PTHR45339:SF5">
    <property type="entry name" value="HISTIDINE KINASE"/>
    <property type="match status" value="1"/>
</dbReference>
<keyword evidence="6" id="KW-0808">Transferase</keyword>
<feature type="domain" description="PAS" evidence="19">
    <location>
        <begin position="349"/>
        <end position="393"/>
    </location>
</feature>
<dbReference type="Pfam" id="PF02518">
    <property type="entry name" value="HATPase_c"/>
    <property type="match status" value="1"/>
</dbReference>
<dbReference type="InterPro" id="IPR036890">
    <property type="entry name" value="HATPase_C_sf"/>
</dbReference>
<keyword evidence="4" id="KW-1003">Cell membrane</keyword>
<evidence type="ECO:0000256" key="9">
    <source>
        <dbReference type="ARBA" id="ARBA00022777"/>
    </source>
</evidence>
<dbReference type="PANTHER" id="PTHR45339">
    <property type="entry name" value="HYBRID SIGNAL TRANSDUCTION HISTIDINE KINASE J"/>
    <property type="match status" value="1"/>
</dbReference>
<feature type="modified residue" description="Phosphohistidine" evidence="13">
    <location>
        <position position="1085"/>
    </location>
</feature>
<feature type="domain" description="HPt" evidence="20">
    <location>
        <begin position="1046"/>
        <end position="1136"/>
    </location>
</feature>
<dbReference type="PROSITE" id="PS50110">
    <property type="entry name" value="RESPONSE_REGULATORY"/>
    <property type="match status" value="1"/>
</dbReference>
<evidence type="ECO:0000256" key="7">
    <source>
        <dbReference type="ARBA" id="ARBA00022692"/>
    </source>
</evidence>
<dbReference type="Pfam" id="PF00512">
    <property type="entry name" value="HisKA"/>
    <property type="match status" value="1"/>
</dbReference>
<dbReference type="PRINTS" id="PR00344">
    <property type="entry name" value="BCTRLSENSOR"/>
</dbReference>
<gene>
    <name evidence="21" type="ORF">SAMN05216361_1759</name>
</gene>
<dbReference type="InterPro" id="IPR008207">
    <property type="entry name" value="Sig_transdc_His_kin_Hpt_dom"/>
</dbReference>
<dbReference type="InterPro" id="IPR035965">
    <property type="entry name" value="PAS-like_dom_sf"/>
</dbReference>
<keyword evidence="7 16" id="KW-0812">Transmembrane</keyword>
<dbReference type="InterPro" id="IPR000014">
    <property type="entry name" value="PAS"/>
</dbReference>
<dbReference type="SUPFAM" id="SSF47384">
    <property type="entry name" value="Homodimeric domain of signal transducing histidine kinase"/>
    <property type="match status" value="1"/>
</dbReference>
<dbReference type="InterPro" id="IPR005467">
    <property type="entry name" value="His_kinase_dom"/>
</dbReference>
<evidence type="ECO:0000256" key="5">
    <source>
        <dbReference type="ARBA" id="ARBA00022553"/>
    </source>
</evidence>
<dbReference type="Pfam" id="PF00072">
    <property type="entry name" value="Response_reg"/>
    <property type="match status" value="1"/>
</dbReference>
<dbReference type="SMART" id="SM00388">
    <property type="entry name" value="HisKA"/>
    <property type="match status" value="1"/>
</dbReference>
<dbReference type="Proteomes" id="UP000184520">
    <property type="component" value="Unassembled WGS sequence"/>
</dbReference>
<dbReference type="GO" id="GO:0005886">
    <property type="term" value="C:plasma membrane"/>
    <property type="evidence" value="ECO:0007669"/>
    <property type="project" value="UniProtKB-SubCell"/>
</dbReference>
<dbReference type="InterPro" id="IPR011006">
    <property type="entry name" value="CheY-like_superfamily"/>
</dbReference>
<evidence type="ECO:0000256" key="15">
    <source>
        <dbReference type="SAM" id="Coils"/>
    </source>
</evidence>
<evidence type="ECO:0000256" key="16">
    <source>
        <dbReference type="SAM" id="Phobius"/>
    </source>
</evidence>
<dbReference type="GO" id="GO:0000155">
    <property type="term" value="F:phosphorelay sensor kinase activity"/>
    <property type="evidence" value="ECO:0007669"/>
    <property type="project" value="InterPro"/>
</dbReference>
<dbReference type="AlphaFoldDB" id="A0A1M5I3E5"/>
<dbReference type="InterPro" id="IPR003661">
    <property type="entry name" value="HisK_dim/P_dom"/>
</dbReference>
<dbReference type="PROSITE" id="PS50112">
    <property type="entry name" value="PAS"/>
    <property type="match status" value="1"/>
</dbReference>
<proteinExistence type="predicted"/>
<keyword evidence="8" id="KW-0547">Nucleotide-binding</keyword>
<dbReference type="Gene3D" id="3.40.50.2300">
    <property type="match status" value="1"/>
</dbReference>
<sequence>MVSRLPLQLVALFVLVAVVSSYLANKYMVDTVNDAIAEDLTVNANEVSAMLSDHLNEFKNDVEFLHSSLGATRIHTRLSQPTKANLGLQSVVPDFETEELFKAFLATSPAFFQVRIILPSGDEYIRIERRGGRVLLANDANLQNKADKRYVEQGLKLAIHETYVSAVSLNEEYGKVEVPYRPTIRIAKGIYSEQNQLVGLLVANADLTSLLAKVDDLISSDLHIIVADEHGTIIKHPESDYLFASQLGSDALFFSLYKREPALDAKGIEHFSNVRDSSDQFVGQSRRFQIDASHYILSVVGKSDEEINALYNQSRLKVYSALGFVLISFAGVFLLLFRNMKHHEALAESRAVSQTVVENSNDAILLFDRQHRLLDINPAAEGLFNESPEELLNAPLDTSFNQYASTTLCELHNAAKASRYSTEAEIEWRDDLSIRYFRCLLIPLAYKEKAGQFALLLNDVTAIKKYAAELSVANRHLEDAVAERTQELEKALSEVKQANIIKTRFISSISHEMRTPLNGILGAMSILKRDHGNKGINDIVGMAEVSTNSLAMLVNDILDLSKIEAGKLDINLAMFSPEKLIEGVCQSQAVTAFAKDIDFFIDTSGLNVTQLKSDPFRITQVINNLVSNAIKFTQQGAVQVIAKTEADDTASNVRLVVTVKDSGIGIQEEAQQSLFTIFTQADRSIAANYGGSGLGLAICKQLCELLGGEISLKSALQQGTEVTFSIPATEFTLVPAIRKARLNGFEIGLLFVDETEQRPLINCLQNLGADVRLIDANTILSNDDAQLCVLVNLDAANAEQLTQEFINRQQPGIDYRLFGLSRTGYTFAATGESLTPIRKPVMVSSLLSALANQRSVDLPVVANKRRDSDRKRSRASDASHFDNQTILIVDDNNINQDVVMHLLSGFDLNLLFAEDGKAALDILQARYEKNEDVDIILMDCNMPVMDGFTCTQAVRNGKGGLKSMGVPIIAMTANAMKGERDKCIEAGMDDYITKPVESDILIDKLSLWLNRDSAKAPVPKTPEVEEGTSESVIWDKSDALQRLAGNEALLKRIVKMVLESLDDRLADIANAIDNEDAEALRQHSHKLKGSVGEIGAKSLHILLQSLEHPDAEQDNRAVFSQVVKDSETLRQTLTQYIAA</sequence>
<dbReference type="Pfam" id="PF01627">
    <property type="entry name" value="Hpt"/>
    <property type="match status" value="1"/>
</dbReference>
<keyword evidence="12" id="KW-0902">Two-component regulatory system</keyword>
<dbReference type="EC" id="2.7.13.3" evidence="3"/>
<dbReference type="InterPro" id="IPR013656">
    <property type="entry name" value="PAS_4"/>
</dbReference>
<evidence type="ECO:0000259" key="19">
    <source>
        <dbReference type="PROSITE" id="PS50112"/>
    </source>
</evidence>
<dbReference type="CDD" id="cd16922">
    <property type="entry name" value="HATPase_EvgS-ArcB-TorS-like"/>
    <property type="match status" value="1"/>
</dbReference>
<reference evidence="22" key="1">
    <citation type="submission" date="2016-11" db="EMBL/GenBank/DDBJ databases">
        <authorList>
            <person name="Varghese N."/>
            <person name="Submissions S."/>
        </authorList>
    </citation>
    <scope>NUCLEOTIDE SEQUENCE [LARGE SCALE GENOMIC DNA]</scope>
    <source>
        <strain evidence="22">CGMCC 1.8995</strain>
    </source>
</reference>
<dbReference type="SUPFAM" id="SSF52172">
    <property type="entry name" value="CheY-like"/>
    <property type="match status" value="1"/>
</dbReference>
<evidence type="ECO:0000256" key="2">
    <source>
        <dbReference type="ARBA" id="ARBA00004651"/>
    </source>
</evidence>
<dbReference type="CDD" id="cd00082">
    <property type="entry name" value="HisKA"/>
    <property type="match status" value="1"/>
</dbReference>
<dbReference type="InterPro" id="IPR029151">
    <property type="entry name" value="Sensor-like_sf"/>
</dbReference>
<dbReference type="OrthoDB" id="9810730at2"/>
<feature type="domain" description="Histidine kinase" evidence="17">
    <location>
        <begin position="508"/>
        <end position="730"/>
    </location>
</feature>
<evidence type="ECO:0000256" key="1">
    <source>
        <dbReference type="ARBA" id="ARBA00000085"/>
    </source>
</evidence>
<keyword evidence="9 21" id="KW-0418">Kinase</keyword>